<organism evidence="2 3">
    <name type="scientific">Gossypium raimondii</name>
    <name type="common">Peruvian cotton</name>
    <name type="synonym">Gossypium klotzschianum subsp. raimondii</name>
    <dbReference type="NCBI Taxonomy" id="29730"/>
    <lineage>
        <taxon>Eukaryota</taxon>
        <taxon>Viridiplantae</taxon>
        <taxon>Streptophyta</taxon>
        <taxon>Embryophyta</taxon>
        <taxon>Tracheophyta</taxon>
        <taxon>Spermatophyta</taxon>
        <taxon>Magnoliopsida</taxon>
        <taxon>eudicotyledons</taxon>
        <taxon>Gunneridae</taxon>
        <taxon>Pentapetalae</taxon>
        <taxon>rosids</taxon>
        <taxon>malvids</taxon>
        <taxon>Malvales</taxon>
        <taxon>Malvaceae</taxon>
        <taxon>Malvoideae</taxon>
        <taxon>Gossypium</taxon>
    </lineage>
</organism>
<keyword evidence="1" id="KW-0732">Signal</keyword>
<evidence type="ECO:0000313" key="2">
    <source>
        <dbReference type="EMBL" id="KJB44934.1"/>
    </source>
</evidence>
<dbReference type="AlphaFoldDB" id="A0A0D2SL39"/>
<feature type="chain" id="PRO_5002267336" evidence="1">
    <location>
        <begin position="19"/>
        <end position="100"/>
    </location>
</feature>
<accession>A0A0D2SL39</accession>
<keyword evidence="3" id="KW-1185">Reference proteome</keyword>
<gene>
    <name evidence="2" type="ORF">B456_007G280300</name>
</gene>
<sequence length="100" mass="11778">MITLWAIILLEEMMPCNCLHYRSYLRLDLLVALNCASTGILSYANILRDKLQLLEQDEIGNWMFSCYLSMEHLTKDDARQKFLLLWTLLIGFRFLSCLQN</sequence>
<dbReference type="Proteomes" id="UP000032304">
    <property type="component" value="Chromosome 7"/>
</dbReference>
<feature type="signal peptide" evidence="1">
    <location>
        <begin position="1"/>
        <end position="18"/>
    </location>
</feature>
<reference evidence="2 3" key="1">
    <citation type="journal article" date="2012" name="Nature">
        <title>Repeated polyploidization of Gossypium genomes and the evolution of spinnable cotton fibres.</title>
        <authorList>
            <person name="Paterson A.H."/>
            <person name="Wendel J.F."/>
            <person name="Gundlach H."/>
            <person name="Guo H."/>
            <person name="Jenkins J."/>
            <person name="Jin D."/>
            <person name="Llewellyn D."/>
            <person name="Showmaker K.C."/>
            <person name="Shu S."/>
            <person name="Udall J."/>
            <person name="Yoo M.J."/>
            <person name="Byers R."/>
            <person name="Chen W."/>
            <person name="Doron-Faigenboim A."/>
            <person name="Duke M.V."/>
            <person name="Gong L."/>
            <person name="Grimwood J."/>
            <person name="Grover C."/>
            <person name="Grupp K."/>
            <person name="Hu G."/>
            <person name="Lee T.H."/>
            <person name="Li J."/>
            <person name="Lin L."/>
            <person name="Liu T."/>
            <person name="Marler B.S."/>
            <person name="Page J.T."/>
            <person name="Roberts A.W."/>
            <person name="Romanel E."/>
            <person name="Sanders W.S."/>
            <person name="Szadkowski E."/>
            <person name="Tan X."/>
            <person name="Tang H."/>
            <person name="Xu C."/>
            <person name="Wang J."/>
            <person name="Wang Z."/>
            <person name="Zhang D."/>
            <person name="Zhang L."/>
            <person name="Ashrafi H."/>
            <person name="Bedon F."/>
            <person name="Bowers J.E."/>
            <person name="Brubaker C.L."/>
            <person name="Chee P.W."/>
            <person name="Das S."/>
            <person name="Gingle A.R."/>
            <person name="Haigler C.H."/>
            <person name="Harker D."/>
            <person name="Hoffmann L.V."/>
            <person name="Hovav R."/>
            <person name="Jones D.C."/>
            <person name="Lemke C."/>
            <person name="Mansoor S."/>
            <person name="ur Rahman M."/>
            <person name="Rainville L.N."/>
            <person name="Rambani A."/>
            <person name="Reddy U.K."/>
            <person name="Rong J.K."/>
            <person name="Saranga Y."/>
            <person name="Scheffler B.E."/>
            <person name="Scheffler J.A."/>
            <person name="Stelly D.M."/>
            <person name="Triplett B.A."/>
            <person name="Van Deynze A."/>
            <person name="Vaslin M.F."/>
            <person name="Waghmare V.N."/>
            <person name="Walford S.A."/>
            <person name="Wright R.J."/>
            <person name="Zaki E.A."/>
            <person name="Zhang T."/>
            <person name="Dennis E.S."/>
            <person name="Mayer K.F."/>
            <person name="Peterson D.G."/>
            <person name="Rokhsar D.S."/>
            <person name="Wang X."/>
            <person name="Schmutz J."/>
        </authorList>
    </citation>
    <scope>NUCLEOTIDE SEQUENCE [LARGE SCALE GENOMIC DNA]</scope>
</reference>
<dbReference type="EMBL" id="CM001746">
    <property type="protein sequence ID" value="KJB44934.1"/>
    <property type="molecule type" value="Genomic_DNA"/>
</dbReference>
<name>A0A0D2SL39_GOSRA</name>
<protein>
    <submittedName>
        <fullName evidence="2">Uncharacterized protein</fullName>
    </submittedName>
</protein>
<proteinExistence type="predicted"/>
<evidence type="ECO:0000256" key="1">
    <source>
        <dbReference type="SAM" id="SignalP"/>
    </source>
</evidence>
<evidence type="ECO:0000313" key="3">
    <source>
        <dbReference type="Proteomes" id="UP000032304"/>
    </source>
</evidence>
<dbReference type="Gramene" id="KJB44934">
    <property type="protein sequence ID" value="KJB44934"/>
    <property type="gene ID" value="B456_007G280300"/>
</dbReference>